<dbReference type="RefSeq" id="WP_257006232.1">
    <property type="nucleotide sequence ID" value="NZ_NDFO01000011.1"/>
</dbReference>
<evidence type="ECO:0000313" key="2">
    <source>
        <dbReference type="Proteomes" id="UP000216033"/>
    </source>
</evidence>
<accession>A0A270BX35</accession>
<gene>
    <name evidence="1" type="ORF">B9K05_00045</name>
</gene>
<dbReference type="AlphaFoldDB" id="A0A270BX35"/>
<proteinExistence type="predicted"/>
<evidence type="ECO:0000313" key="1">
    <source>
        <dbReference type="EMBL" id="PAL29434.1"/>
    </source>
</evidence>
<name>A0A270BX35_9PROT</name>
<organism evidence="1 2">
    <name type="scientific">Acetobacter syzygii</name>
    <dbReference type="NCBI Taxonomy" id="146476"/>
    <lineage>
        <taxon>Bacteria</taxon>
        <taxon>Pseudomonadati</taxon>
        <taxon>Pseudomonadota</taxon>
        <taxon>Alphaproteobacteria</taxon>
        <taxon>Acetobacterales</taxon>
        <taxon>Acetobacteraceae</taxon>
        <taxon>Acetobacter</taxon>
    </lineage>
</organism>
<comment type="caution">
    <text evidence="1">The sequence shown here is derived from an EMBL/GenBank/DDBJ whole genome shotgun (WGS) entry which is preliminary data.</text>
</comment>
<reference evidence="1 2" key="1">
    <citation type="submission" date="2017-04" db="EMBL/GenBank/DDBJ databases">
        <title>Kefir bacterial isolates.</title>
        <authorList>
            <person name="Kim Y."/>
            <person name="Blasche S."/>
            <person name="Patil K.R."/>
        </authorList>
    </citation>
    <scope>NUCLEOTIDE SEQUENCE [LARGE SCALE GENOMIC DNA]</scope>
    <source>
        <strain evidence="1 2">KR-2</strain>
    </source>
</reference>
<dbReference type="EMBL" id="NDFP01000001">
    <property type="protein sequence ID" value="PAL29434.1"/>
    <property type="molecule type" value="Genomic_DNA"/>
</dbReference>
<keyword evidence="2" id="KW-1185">Reference proteome</keyword>
<protein>
    <submittedName>
        <fullName evidence="1">Uncharacterized protein</fullName>
    </submittedName>
</protein>
<sequence length="100" mass="11529">MVHRREQAEKDNAMQDQDEVIVGYLIQREDAEGELSFWEPRNEWQEDPNEGKLYEKVEEAEADAKALQAGDDATITVELVFEADEDEDWDDEDEAEAPKA</sequence>
<dbReference type="Proteomes" id="UP000216033">
    <property type="component" value="Unassembled WGS sequence"/>
</dbReference>